<name>A0A382IU94_9ZZZZ</name>
<dbReference type="EMBL" id="UINC01069399">
    <property type="protein sequence ID" value="SVC02747.1"/>
    <property type="molecule type" value="Genomic_DNA"/>
</dbReference>
<accession>A0A382IU94</accession>
<organism evidence="1">
    <name type="scientific">marine metagenome</name>
    <dbReference type="NCBI Taxonomy" id="408172"/>
    <lineage>
        <taxon>unclassified sequences</taxon>
        <taxon>metagenomes</taxon>
        <taxon>ecological metagenomes</taxon>
    </lineage>
</organism>
<gene>
    <name evidence="1" type="ORF">METZ01_LOCUS255601</name>
</gene>
<sequence>MHGLSLVSLFILLAVSLPGAEPKAGALLLKDDFERPELGERWRLRIGSFAIRDGVLVGTEK</sequence>
<reference evidence="1" key="1">
    <citation type="submission" date="2018-05" db="EMBL/GenBank/DDBJ databases">
        <authorList>
            <person name="Lanie J.A."/>
            <person name="Ng W.-L."/>
            <person name="Kazmierczak K.M."/>
            <person name="Andrzejewski T.M."/>
            <person name="Davidsen T.M."/>
            <person name="Wayne K.J."/>
            <person name="Tettelin H."/>
            <person name="Glass J.I."/>
            <person name="Rusch D."/>
            <person name="Podicherti R."/>
            <person name="Tsui H.-C.T."/>
            <person name="Winkler M.E."/>
        </authorList>
    </citation>
    <scope>NUCLEOTIDE SEQUENCE</scope>
</reference>
<evidence type="ECO:0000313" key="1">
    <source>
        <dbReference type="EMBL" id="SVC02747.1"/>
    </source>
</evidence>
<feature type="non-terminal residue" evidence="1">
    <location>
        <position position="61"/>
    </location>
</feature>
<dbReference type="AlphaFoldDB" id="A0A382IU94"/>
<protein>
    <submittedName>
        <fullName evidence="1">Uncharacterized protein</fullName>
    </submittedName>
</protein>
<proteinExistence type="predicted"/>